<dbReference type="Pfam" id="PF00069">
    <property type="entry name" value="Pkinase"/>
    <property type="match status" value="1"/>
</dbReference>
<reference evidence="2" key="1">
    <citation type="submission" date="2023-05" db="EMBL/GenBank/DDBJ databases">
        <authorList>
            <person name="Stuckert A."/>
        </authorList>
    </citation>
    <scope>NUCLEOTIDE SEQUENCE</scope>
</reference>
<dbReference type="SMART" id="SM00220">
    <property type="entry name" value="S_TKc"/>
    <property type="match status" value="1"/>
</dbReference>
<gene>
    <name evidence="2" type="ORF">SPARVUS_LOCUS4414574</name>
</gene>
<evidence type="ECO:0000313" key="3">
    <source>
        <dbReference type="Proteomes" id="UP001162483"/>
    </source>
</evidence>
<dbReference type="PROSITE" id="PS50011">
    <property type="entry name" value="PROTEIN_KINASE_DOM"/>
    <property type="match status" value="1"/>
</dbReference>
<dbReference type="SUPFAM" id="SSF56112">
    <property type="entry name" value="Protein kinase-like (PK-like)"/>
    <property type="match status" value="1"/>
</dbReference>
<dbReference type="InterPro" id="IPR000719">
    <property type="entry name" value="Prot_kinase_dom"/>
</dbReference>
<dbReference type="PROSITE" id="PS00108">
    <property type="entry name" value="PROTEIN_KINASE_ST"/>
    <property type="match status" value="1"/>
</dbReference>
<dbReference type="EMBL" id="CATNWA010008229">
    <property type="protein sequence ID" value="CAI9555648.1"/>
    <property type="molecule type" value="Genomic_DNA"/>
</dbReference>
<dbReference type="InterPro" id="IPR011009">
    <property type="entry name" value="Kinase-like_dom_sf"/>
</dbReference>
<accession>A0ABN9C7K9</accession>
<evidence type="ECO:0000313" key="2">
    <source>
        <dbReference type="EMBL" id="CAI9555648.1"/>
    </source>
</evidence>
<sequence>MLWDRLHHRRLLRLYPELAPVGDLFSLIIPHVGIEQDAVKRCAVQMSDALEFISERGLVHLDIKPENILVFDWECHCIKLTDFGLTKVKGTVTRKCGTTSFMAPEMCKAAMSDGLAVDSSLDVWAFGVVIFSLLTGEMPWQEAILDDADYKSFVNWQNNFQMEKPPDSWRRIPIKLRRMFGDLLAIDHTERCHTTEVIKYIDVSWKRRKSTFSYKERR</sequence>
<dbReference type="Proteomes" id="UP001162483">
    <property type="component" value="Unassembled WGS sequence"/>
</dbReference>
<organism evidence="2 3">
    <name type="scientific">Staurois parvus</name>
    <dbReference type="NCBI Taxonomy" id="386267"/>
    <lineage>
        <taxon>Eukaryota</taxon>
        <taxon>Metazoa</taxon>
        <taxon>Chordata</taxon>
        <taxon>Craniata</taxon>
        <taxon>Vertebrata</taxon>
        <taxon>Euteleostomi</taxon>
        <taxon>Amphibia</taxon>
        <taxon>Batrachia</taxon>
        <taxon>Anura</taxon>
        <taxon>Neobatrachia</taxon>
        <taxon>Ranoidea</taxon>
        <taxon>Ranidae</taxon>
        <taxon>Staurois</taxon>
    </lineage>
</organism>
<dbReference type="PANTHER" id="PTHR24359:SF1">
    <property type="entry name" value="INHIBITOR OF NUCLEAR FACTOR KAPPA-B KINASE EPSILON SUBUNIT HOMOLOG 1-RELATED"/>
    <property type="match status" value="1"/>
</dbReference>
<dbReference type="InterPro" id="IPR008271">
    <property type="entry name" value="Ser/Thr_kinase_AS"/>
</dbReference>
<dbReference type="Gene3D" id="1.10.510.10">
    <property type="entry name" value="Transferase(Phosphotransferase) domain 1"/>
    <property type="match status" value="1"/>
</dbReference>
<comment type="caution">
    <text evidence="2">The sequence shown here is derived from an EMBL/GenBank/DDBJ whole genome shotgun (WGS) entry which is preliminary data.</text>
</comment>
<name>A0ABN9C7K9_9NEOB</name>
<evidence type="ECO:0000259" key="1">
    <source>
        <dbReference type="PROSITE" id="PS50011"/>
    </source>
</evidence>
<protein>
    <recommendedName>
        <fullName evidence="1">Protein kinase domain-containing protein</fullName>
    </recommendedName>
</protein>
<dbReference type="PANTHER" id="PTHR24359">
    <property type="entry name" value="SERINE/THREONINE-PROTEIN KINASE SBK1"/>
    <property type="match status" value="1"/>
</dbReference>
<feature type="domain" description="Protein kinase" evidence="1">
    <location>
        <begin position="1"/>
        <end position="203"/>
    </location>
</feature>
<keyword evidence="3" id="KW-1185">Reference proteome</keyword>
<proteinExistence type="predicted"/>